<proteinExistence type="predicted"/>
<accession>A0A7S3VNP5</accession>
<organism evidence="2">
    <name type="scientific">Dunaliella tertiolecta</name>
    <name type="common">Green alga</name>
    <dbReference type="NCBI Taxonomy" id="3047"/>
    <lineage>
        <taxon>Eukaryota</taxon>
        <taxon>Viridiplantae</taxon>
        <taxon>Chlorophyta</taxon>
        <taxon>core chlorophytes</taxon>
        <taxon>Chlorophyceae</taxon>
        <taxon>CS clade</taxon>
        <taxon>Chlamydomonadales</taxon>
        <taxon>Dunaliellaceae</taxon>
        <taxon>Dunaliella</taxon>
    </lineage>
</organism>
<feature type="region of interest" description="Disordered" evidence="1">
    <location>
        <begin position="41"/>
        <end position="71"/>
    </location>
</feature>
<sequence>METTKKIGSGIYGATKGVCKGTYNFTRDAVVYTGGVVYKGGKKMGDAAWGSSTTSAPNRSSSGRSSTNMGKKLSEAAASTYQVGAAGIGAVGKPIVKGGKNMVGYVSPSMKSKMNGGYVPMSDTRQWRAQDECNV</sequence>
<feature type="compositionally biased region" description="Low complexity" evidence="1">
    <location>
        <begin position="51"/>
        <end position="66"/>
    </location>
</feature>
<dbReference type="EMBL" id="HBIP01019583">
    <property type="protein sequence ID" value="CAE0496554.1"/>
    <property type="molecule type" value="Transcribed_RNA"/>
</dbReference>
<evidence type="ECO:0000256" key="1">
    <source>
        <dbReference type="SAM" id="MobiDB-lite"/>
    </source>
</evidence>
<dbReference type="AlphaFoldDB" id="A0A7S3VNP5"/>
<protein>
    <submittedName>
        <fullName evidence="2">Uncharacterized protein</fullName>
    </submittedName>
</protein>
<evidence type="ECO:0000313" key="2">
    <source>
        <dbReference type="EMBL" id="CAE0496554.1"/>
    </source>
</evidence>
<name>A0A7S3VNP5_DUNTE</name>
<gene>
    <name evidence="2" type="ORF">DTER00134_LOCUS11627</name>
</gene>
<reference evidence="2" key="1">
    <citation type="submission" date="2021-01" db="EMBL/GenBank/DDBJ databases">
        <authorList>
            <person name="Corre E."/>
            <person name="Pelletier E."/>
            <person name="Niang G."/>
            <person name="Scheremetjew M."/>
            <person name="Finn R."/>
            <person name="Kale V."/>
            <person name="Holt S."/>
            <person name="Cochrane G."/>
            <person name="Meng A."/>
            <person name="Brown T."/>
            <person name="Cohen L."/>
        </authorList>
    </citation>
    <scope>NUCLEOTIDE SEQUENCE</scope>
    <source>
        <strain evidence="2">CCMP1320</strain>
    </source>
</reference>